<evidence type="ECO:0000313" key="2">
    <source>
        <dbReference type="Proteomes" id="UP000324209"/>
    </source>
</evidence>
<organism evidence="1 2">
    <name type="scientific">Oceanispirochaeta crateris</name>
    <dbReference type="NCBI Taxonomy" id="2518645"/>
    <lineage>
        <taxon>Bacteria</taxon>
        <taxon>Pseudomonadati</taxon>
        <taxon>Spirochaetota</taxon>
        <taxon>Spirochaetia</taxon>
        <taxon>Spirochaetales</taxon>
        <taxon>Spirochaetaceae</taxon>
        <taxon>Oceanispirochaeta</taxon>
    </lineage>
</organism>
<dbReference type="KEGG" id="ock:EXM22_01035"/>
<keyword evidence="2" id="KW-1185">Reference proteome</keyword>
<dbReference type="Proteomes" id="UP000324209">
    <property type="component" value="Chromosome"/>
</dbReference>
<reference evidence="1 2" key="1">
    <citation type="submission" date="2019-02" db="EMBL/GenBank/DDBJ databases">
        <title>Complete Genome Sequence and Methylome Analysis of free living Spirochaetas.</title>
        <authorList>
            <person name="Fomenkov A."/>
            <person name="Dubinina G."/>
            <person name="Leshcheva N."/>
            <person name="Mikheeva N."/>
            <person name="Grabovich M."/>
            <person name="Vincze T."/>
            <person name="Roberts R.J."/>
        </authorList>
    </citation>
    <scope>NUCLEOTIDE SEQUENCE [LARGE SCALE GENOMIC DNA]</scope>
    <source>
        <strain evidence="1 2">K2</strain>
    </source>
</reference>
<protein>
    <submittedName>
        <fullName evidence="1">Uncharacterized protein</fullName>
    </submittedName>
</protein>
<dbReference type="RefSeq" id="WP_149484724.1">
    <property type="nucleotide sequence ID" value="NZ_CP036150.1"/>
</dbReference>
<accession>A0A5C1QGH7</accession>
<dbReference type="OrthoDB" id="1090916at2"/>
<name>A0A5C1QGH7_9SPIO</name>
<dbReference type="AlphaFoldDB" id="A0A5C1QGH7"/>
<evidence type="ECO:0000313" key="1">
    <source>
        <dbReference type="EMBL" id="QEN06641.1"/>
    </source>
</evidence>
<gene>
    <name evidence="1" type="ORF">EXM22_01035</name>
</gene>
<dbReference type="EMBL" id="CP036150">
    <property type="protein sequence ID" value="QEN06641.1"/>
    <property type="molecule type" value="Genomic_DNA"/>
</dbReference>
<sequence>MKQSQRTKKLHFKDISCSQPRKISHHRIDDAFLSMSFQGKQRMISVLSHNPVQAIQAYNLQRTSASVVLHARTPKALLVFTGPPCQKEKDREHCQRFMQFSGQKIICGGTTSNIVARELGRNIETTMASGTLPGISMMEGVDLVTEGILTMSRVLEYLKNPPSHETRNAASRLVDLLKGNDSITFMVGMQKNLAYSDPKWPVELELRKTVVKGIARILEEEYQKKIEIEFI</sequence>
<proteinExistence type="predicted"/>